<feature type="binding site" evidence="7 10">
    <location>
        <position position="360"/>
    </location>
    <ligand>
        <name>Mg(2+)</name>
        <dbReference type="ChEBI" id="CHEBI:18420"/>
    </ligand>
</feature>
<evidence type="ECO:0000256" key="9">
    <source>
        <dbReference type="PIRSR" id="PIRSR000485-1"/>
    </source>
</evidence>
<comment type="function">
    <text evidence="7">Catalyzes the formation of phosphoribosylamine from phosphoribosylpyrophosphate (PRPP) and glutamine.</text>
</comment>
<evidence type="ECO:0000259" key="11">
    <source>
        <dbReference type="PROSITE" id="PS51278"/>
    </source>
</evidence>
<dbReference type="CDD" id="cd00715">
    <property type="entry name" value="GPATase_N"/>
    <property type="match status" value="1"/>
</dbReference>
<dbReference type="Pfam" id="PF00156">
    <property type="entry name" value="Pribosyltran"/>
    <property type="match status" value="1"/>
</dbReference>
<dbReference type="GO" id="GO:0000287">
    <property type="term" value="F:magnesium ion binding"/>
    <property type="evidence" value="ECO:0007669"/>
    <property type="project" value="UniProtKB-UniRule"/>
</dbReference>
<dbReference type="GO" id="GO:0009113">
    <property type="term" value="P:purine nucleobase biosynthetic process"/>
    <property type="evidence" value="ECO:0007669"/>
    <property type="project" value="UniProtKB-UniRule"/>
</dbReference>
<evidence type="ECO:0000313" key="12">
    <source>
        <dbReference type="EMBL" id="OGI65220.1"/>
    </source>
</evidence>
<dbReference type="PIRSF" id="PIRSF000485">
    <property type="entry name" value="Amd_phspho_trans"/>
    <property type="match status" value="1"/>
</dbReference>
<feature type="binding site" evidence="7 10">
    <location>
        <position position="361"/>
    </location>
    <ligand>
        <name>Mg(2+)</name>
        <dbReference type="ChEBI" id="CHEBI:18420"/>
    </ligand>
</feature>
<feature type="binding site" evidence="7 10">
    <location>
        <position position="298"/>
    </location>
    <ligand>
        <name>Mg(2+)</name>
        <dbReference type="ChEBI" id="CHEBI:18420"/>
    </ligand>
</feature>
<evidence type="ECO:0000256" key="4">
    <source>
        <dbReference type="ARBA" id="ARBA00022679"/>
    </source>
</evidence>
<dbReference type="InterPro" id="IPR017932">
    <property type="entry name" value="GATase_2_dom"/>
</dbReference>
<proteinExistence type="inferred from homology"/>
<dbReference type="GO" id="GO:0004044">
    <property type="term" value="F:amidophosphoribosyltransferase activity"/>
    <property type="evidence" value="ECO:0007669"/>
    <property type="project" value="UniProtKB-UniRule"/>
</dbReference>
<evidence type="ECO:0000256" key="8">
    <source>
        <dbReference type="PIRNR" id="PIRNR000485"/>
    </source>
</evidence>
<dbReference type="Gene3D" id="3.60.20.10">
    <property type="entry name" value="Glutamine Phosphoribosylpyrophosphate, subunit 1, domain 1"/>
    <property type="match status" value="1"/>
</dbReference>
<comment type="caution">
    <text evidence="12">The sequence shown here is derived from an EMBL/GenBank/DDBJ whole genome shotgun (WGS) entry which is preliminary data.</text>
</comment>
<dbReference type="SUPFAM" id="SSF53271">
    <property type="entry name" value="PRTase-like"/>
    <property type="match status" value="1"/>
</dbReference>
<dbReference type="Gene3D" id="3.40.50.2020">
    <property type="match status" value="1"/>
</dbReference>
<comment type="caution">
    <text evidence="7">Lacks conserved residue(s) required for the propagation of feature annotation.</text>
</comment>
<evidence type="ECO:0000313" key="13">
    <source>
        <dbReference type="Proteomes" id="UP000177370"/>
    </source>
</evidence>
<evidence type="ECO:0000256" key="3">
    <source>
        <dbReference type="ARBA" id="ARBA00022676"/>
    </source>
</evidence>
<name>A0A1F6V688_9BACT</name>
<dbReference type="HAMAP" id="MF_01931">
    <property type="entry name" value="PurF"/>
    <property type="match status" value="1"/>
</dbReference>
<keyword evidence="5 7" id="KW-0658">Purine biosynthesis</keyword>
<dbReference type="CDD" id="cd06223">
    <property type="entry name" value="PRTases_typeI"/>
    <property type="match status" value="1"/>
</dbReference>
<feature type="active site" description="Nucleophile" evidence="7 9">
    <location>
        <position position="17"/>
    </location>
</feature>
<gene>
    <name evidence="7" type="primary">purF</name>
    <name evidence="12" type="ORF">A2647_04730</name>
</gene>
<dbReference type="PANTHER" id="PTHR11907">
    <property type="entry name" value="AMIDOPHOSPHORIBOSYLTRANSFERASE"/>
    <property type="match status" value="1"/>
</dbReference>
<dbReference type="AlphaFoldDB" id="A0A1F6V688"/>
<keyword evidence="7 10" id="KW-0460">Magnesium</keyword>
<comment type="catalytic activity">
    <reaction evidence="7 8">
        <text>5-phospho-beta-D-ribosylamine + L-glutamate + diphosphate = 5-phospho-alpha-D-ribose 1-diphosphate + L-glutamine + H2O</text>
        <dbReference type="Rhea" id="RHEA:14905"/>
        <dbReference type="ChEBI" id="CHEBI:15377"/>
        <dbReference type="ChEBI" id="CHEBI:29985"/>
        <dbReference type="ChEBI" id="CHEBI:33019"/>
        <dbReference type="ChEBI" id="CHEBI:58017"/>
        <dbReference type="ChEBI" id="CHEBI:58359"/>
        <dbReference type="ChEBI" id="CHEBI:58681"/>
        <dbReference type="EC" id="2.4.2.14"/>
    </reaction>
</comment>
<dbReference type="InterPro" id="IPR035584">
    <property type="entry name" value="PurF_N"/>
</dbReference>
<evidence type="ECO:0000256" key="10">
    <source>
        <dbReference type="PIRSR" id="PIRSR000485-2"/>
    </source>
</evidence>
<evidence type="ECO:0000256" key="2">
    <source>
        <dbReference type="ARBA" id="ARBA00010138"/>
    </source>
</evidence>
<evidence type="ECO:0000256" key="5">
    <source>
        <dbReference type="ARBA" id="ARBA00022755"/>
    </source>
</evidence>
<dbReference type="SUPFAM" id="SSF56235">
    <property type="entry name" value="N-terminal nucleophile aminohydrolases (Ntn hydrolases)"/>
    <property type="match status" value="1"/>
</dbReference>
<dbReference type="EMBL" id="MFTP01000022">
    <property type="protein sequence ID" value="OGI65220.1"/>
    <property type="molecule type" value="Genomic_DNA"/>
</dbReference>
<dbReference type="Pfam" id="PF13522">
    <property type="entry name" value="GATase_6"/>
    <property type="match status" value="1"/>
</dbReference>
<keyword evidence="3 7" id="KW-0328">Glycosyltransferase</keyword>
<dbReference type="EC" id="2.4.2.14" evidence="7"/>
<dbReference type="InterPro" id="IPR000836">
    <property type="entry name" value="PRTase_dom"/>
</dbReference>
<reference evidence="12 13" key="1">
    <citation type="journal article" date="2016" name="Nat. Commun.">
        <title>Thousands of microbial genomes shed light on interconnected biogeochemical processes in an aquifer system.</title>
        <authorList>
            <person name="Anantharaman K."/>
            <person name="Brown C.T."/>
            <person name="Hug L.A."/>
            <person name="Sharon I."/>
            <person name="Castelle C.J."/>
            <person name="Probst A.J."/>
            <person name="Thomas B.C."/>
            <person name="Singh A."/>
            <person name="Wilkins M.J."/>
            <person name="Karaoz U."/>
            <person name="Brodie E.L."/>
            <person name="Williams K.H."/>
            <person name="Hubbard S.S."/>
            <person name="Banfield J.F."/>
        </authorList>
    </citation>
    <scope>NUCLEOTIDE SEQUENCE [LARGE SCALE GENOMIC DNA]</scope>
</reference>
<evidence type="ECO:0000256" key="6">
    <source>
        <dbReference type="ARBA" id="ARBA00022962"/>
    </source>
</evidence>
<comment type="similarity">
    <text evidence="2 7 8">In the C-terminal section; belongs to the purine/pyrimidine phosphoribosyltransferase family.</text>
</comment>
<keyword evidence="6 7" id="KW-0315">Glutamine amidotransferase</keyword>
<sequence length="474" mass="52507">MAERNKPRNMSDLKEKCGIVGIYGKGLPVSRLAFFSLFALQHRGQEASGITTNDDDKLHTHKGVGLVAQVYKEKDIEKLHGYIGIGHNRYSTSGGGALDHAQPVLNSDFSFALAHNGNLPSVKALEKFLSSKKKLKRDRSDSELIADAIDFYIKKGNSVSEAVKKIFPLITGAFALVMMDKDTLVAVRDIYGMRPLSLGKIGGGYIFASETCAISTVGAKFVRDVNPGEMIVINKNGIKSITLAKANPKHDIFEYVYFARPDSTMNGKLIYQVRKNFGKELAHEFNLNVDTVVPVPDTAMPVALGYSEVSGIPMEMALVKNRYVHRTFIEPDQKSRRNSVALKLIPLREILKGKKIAVIDDSIVRGNTSRKLVKTLFKSGAKEVHLLISSPPIRYPDFYGIDTPKQKELIASSKTVEQIRKFLGATSLHFLSLDGLIKSIGLPKDKLCTSFFTGVYPIDLKERKKEINYDVPKT</sequence>
<comment type="pathway">
    <text evidence="1 7 8">Purine metabolism; IMP biosynthesis via de novo pathway; N(1)-(5-phospho-D-ribosyl)glycinamide from 5-phospho-alpha-D-ribose 1-diphosphate: step 1/2.</text>
</comment>
<dbReference type="PROSITE" id="PS51278">
    <property type="entry name" value="GATASE_TYPE_2"/>
    <property type="match status" value="1"/>
</dbReference>
<keyword evidence="4 7" id="KW-0808">Transferase</keyword>
<organism evidence="12 13">
    <name type="scientific">Candidatus Nomurabacteria bacterium RIFCSPHIGHO2_01_FULL_40_24b</name>
    <dbReference type="NCBI Taxonomy" id="1801739"/>
    <lineage>
        <taxon>Bacteria</taxon>
        <taxon>Candidatus Nomuraibacteriota</taxon>
    </lineage>
</organism>
<dbReference type="InterPro" id="IPR029057">
    <property type="entry name" value="PRTase-like"/>
</dbReference>
<evidence type="ECO:0000256" key="1">
    <source>
        <dbReference type="ARBA" id="ARBA00005209"/>
    </source>
</evidence>
<accession>A0A1F6V688</accession>
<evidence type="ECO:0000256" key="7">
    <source>
        <dbReference type="HAMAP-Rule" id="MF_01931"/>
    </source>
</evidence>
<dbReference type="InterPro" id="IPR005854">
    <property type="entry name" value="PurF"/>
</dbReference>
<keyword evidence="7 10" id="KW-0479">Metal-binding</keyword>
<protein>
    <recommendedName>
        <fullName evidence="7">Amidophosphoribosyltransferase</fullName>
        <shortName evidence="7">ATase</shortName>
        <ecNumber evidence="7">2.4.2.14</ecNumber>
    </recommendedName>
    <alternativeName>
        <fullName evidence="7">Glutamine phosphoribosylpyrophosphate amidotransferase</fullName>
        <shortName evidence="7">GPATase</shortName>
    </alternativeName>
</protein>
<dbReference type="GO" id="GO:0006189">
    <property type="term" value="P:'de novo' IMP biosynthetic process"/>
    <property type="evidence" value="ECO:0007669"/>
    <property type="project" value="UniProtKB-UniRule"/>
</dbReference>
<dbReference type="InterPro" id="IPR029055">
    <property type="entry name" value="Ntn_hydrolases_N"/>
</dbReference>
<feature type="domain" description="Glutamine amidotransferase type-2" evidence="11">
    <location>
        <begin position="17"/>
        <end position="236"/>
    </location>
</feature>
<dbReference type="NCBIfam" id="TIGR01134">
    <property type="entry name" value="purF"/>
    <property type="match status" value="1"/>
</dbReference>
<comment type="cofactor">
    <cofactor evidence="7 10">
        <name>Mg(2+)</name>
        <dbReference type="ChEBI" id="CHEBI:18420"/>
    </cofactor>
    <text evidence="7 10">Binds 1 Mg(2+) ion per subunit.</text>
</comment>
<dbReference type="Proteomes" id="UP000177370">
    <property type="component" value="Unassembled WGS sequence"/>
</dbReference>
<dbReference type="UniPathway" id="UPA00074">
    <property type="reaction ID" value="UER00124"/>
</dbReference>